<feature type="non-terminal residue" evidence="1">
    <location>
        <position position="1"/>
    </location>
</feature>
<sequence>FTHHPVTRDCIWGRFSEDMEWKTWGNLTLMSQIA</sequence>
<feature type="non-terminal residue" evidence="1">
    <location>
        <position position="34"/>
    </location>
</feature>
<accession>A0A484H2K0</accession>
<dbReference type="AlphaFoldDB" id="A0A484H2K0"/>
<evidence type="ECO:0000313" key="1">
    <source>
        <dbReference type="EMBL" id="TEA42133.1"/>
    </source>
</evidence>
<reference evidence="1 2" key="1">
    <citation type="journal article" date="2018" name="Genomics">
        <title>Molecular footprints of inshore aquatic adaptation in Indo-Pacific humpback dolphin (Sousa chinensis).</title>
        <authorList>
            <person name="Ming Y."/>
            <person name="Jian J."/>
            <person name="Yu F."/>
            <person name="Yu X."/>
            <person name="Wang J."/>
            <person name="Liu W."/>
        </authorList>
    </citation>
    <scope>NUCLEOTIDE SEQUENCE [LARGE SCALE GENOMIC DNA]</scope>
    <source>
        <strain evidence="1">MY-2018</strain>
        <tissue evidence="1">Skin</tissue>
    </source>
</reference>
<dbReference type="EMBL" id="QWLN02000256">
    <property type="protein sequence ID" value="TEA42133.1"/>
    <property type="molecule type" value="Genomic_DNA"/>
</dbReference>
<gene>
    <name evidence="1" type="ORF">DBR06_SOUSAS6810036</name>
</gene>
<dbReference type="Proteomes" id="UP000295264">
    <property type="component" value="Unassembled WGS sequence"/>
</dbReference>
<name>A0A484H2K0_SOUCH</name>
<comment type="caution">
    <text evidence="1">The sequence shown here is derived from an EMBL/GenBank/DDBJ whole genome shotgun (WGS) entry which is preliminary data.</text>
</comment>
<organism evidence="1 2">
    <name type="scientific">Sousa chinensis</name>
    <name type="common">Indo-pacific humpbacked dolphin</name>
    <name type="synonym">Steno chinensis</name>
    <dbReference type="NCBI Taxonomy" id="103600"/>
    <lineage>
        <taxon>Eukaryota</taxon>
        <taxon>Metazoa</taxon>
        <taxon>Chordata</taxon>
        <taxon>Craniata</taxon>
        <taxon>Vertebrata</taxon>
        <taxon>Euteleostomi</taxon>
        <taxon>Mammalia</taxon>
        <taxon>Eutheria</taxon>
        <taxon>Laurasiatheria</taxon>
        <taxon>Artiodactyla</taxon>
        <taxon>Whippomorpha</taxon>
        <taxon>Cetacea</taxon>
        <taxon>Odontoceti</taxon>
        <taxon>Delphinidae</taxon>
        <taxon>Sousa</taxon>
    </lineage>
</organism>
<keyword evidence="2" id="KW-1185">Reference proteome</keyword>
<protein>
    <submittedName>
        <fullName evidence="1">Uncharacterized protein</fullName>
    </submittedName>
</protein>
<evidence type="ECO:0000313" key="2">
    <source>
        <dbReference type="Proteomes" id="UP000295264"/>
    </source>
</evidence>
<proteinExistence type="predicted"/>